<sequence length="94" mass="10160">MSVAGQFSIVQIPVVQIHGPELGLLEQQLSAVSVSFQAIHQKIQIGSVFAENRGVTQVLDQYVIVFDHGVTDHPGSAFAVQNNLADHLGVQKEQ</sequence>
<evidence type="ECO:0000313" key="2">
    <source>
        <dbReference type="Proteomes" id="UP000769157"/>
    </source>
</evidence>
<dbReference type="GeneID" id="70232118"/>
<accession>A0A9P8PIH0</accession>
<gene>
    <name evidence="1" type="ORF">OGAPHI_000150</name>
</gene>
<protein>
    <submittedName>
        <fullName evidence="1">Uncharacterized protein</fullName>
    </submittedName>
</protein>
<dbReference type="Proteomes" id="UP000769157">
    <property type="component" value="Unassembled WGS sequence"/>
</dbReference>
<keyword evidence="2" id="KW-1185">Reference proteome</keyword>
<evidence type="ECO:0000313" key="1">
    <source>
        <dbReference type="EMBL" id="KAH3671964.1"/>
    </source>
</evidence>
<reference evidence="1" key="2">
    <citation type="submission" date="2021-01" db="EMBL/GenBank/DDBJ databases">
        <authorList>
            <person name="Schikora-Tamarit M.A."/>
        </authorList>
    </citation>
    <scope>NUCLEOTIDE SEQUENCE</scope>
    <source>
        <strain evidence="1">CBS6075</strain>
    </source>
</reference>
<name>A0A9P8PIH0_9ASCO</name>
<comment type="caution">
    <text evidence="1">The sequence shown here is derived from an EMBL/GenBank/DDBJ whole genome shotgun (WGS) entry which is preliminary data.</text>
</comment>
<proteinExistence type="predicted"/>
<dbReference type="EMBL" id="JAEUBE010000042">
    <property type="protein sequence ID" value="KAH3671964.1"/>
    <property type="molecule type" value="Genomic_DNA"/>
</dbReference>
<reference evidence="1" key="1">
    <citation type="journal article" date="2021" name="Open Biol.">
        <title>Shared evolutionary footprints suggest mitochondrial oxidative damage underlies multiple complex I losses in fungi.</title>
        <authorList>
            <person name="Schikora-Tamarit M.A."/>
            <person name="Marcet-Houben M."/>
            <person name="Nosek J."/>
            <person name="Gabaldon T."/>
        </authorList>
    </citation>
    <scope>NUCLEOTIDE SEQUENCE</scope>
    <source>
        <strain evidence="1">CBS6075</strain>
    </source>
</reference>
<organism evidence="1 2">
    <name type="scientific">Ogataea philodendri</name>
    <dbReference type="NCBI Taxonomy" id="1378263"/>
    <lineage>
        <taxon>Eukaryota</taxon>
        <taxon>Fungi</taxon>
        <taxon>Dikarya</taxon>
        <taxon>Ascomycota</taxon>
        <taxon>Saccharomycotina</taxon>
        <taxon>Pichiomycetes</taxon>
        <taxon>Pichiales</taxon>
        <taxon>Pichiaceae</taxon>
        <taxon>Ogataea</taxon>
    </lineage>
</organism>
<dbReference type="AlphaFoldDB" id="A0A9P8PIH0"/>
<dbReference type="RefSeq" id="XP_046065079.1">
    <property type="nucleotide sequence ID" value="XM_046202288.1"/>
</dbReference>